<evidence type="ECO:0000313" key="1">
    <source>
        <dbReference type="EMBL" id="SUH33905.1"/>
    </source>
</evidence>
<name>A0A379WI85_SALET</name>
<protein>
    <submittedName>
        <fullName evidence="1">Uncharacterized protein</fullName>
    </submittedName>
</protein>
<dbReference type="AlphaFoldDB" id="A0A379WI85"/>
<dbReference type="Proteomes" id="UP000254712">
    <property type="component" value="Unassembled WGS sequence"/>
</dbReference>
<dbReference type="EMBL" id="UGXT01000002">
    <property type="protein sequence ID" value="SUH33905.1"/>
    <property type="molecule type" value="Genomic_DNA"/>
</dbReference>
<sequence>MSSALLCHHSAWQAVAENRGIYSLAAGTGVKIYYALSLHLPGVNMLNTCYHRGKNFRGRRV</sequence>
<proteinExistence type="predicted"/>
<reference evidence="1 2" key="1">
    <citation type="submission" date="2018-06" db="EMBL/GenBank/DDBJ databases">
        <authorList>
            <consortium name="Pathogen Informatics"/>
            <person name="Doyle S."/>
        </authorList>
    </citation>
    <scope>NUCLEOTIDE SEQUENCE [LARGE SCALE GENOMIC DNA]</scope>
    <source>
        <strain evidence="1 2">NCTC8261</strain>
    </source>
</reference>
<evidence type="ECO:0000313" key="2">
    <source>
        <dbReference type="Proteomes" id="UP000254712"/>
    </source>
</evidence>
<accession>A0A379WI85</accession>
<gene>
    <name evidence="1" type="ORF">NCTC8261_00072</name>
</gene>
<organism evidence="1 2">
    <name type="scientific">Salmonella enterica I</name>
    <dbReference type="NCBI Taxonomy" id="59201"/>
    <lineage>
        <taxon>Bacteria</taxon>
        <taxon>Pseudomonadati</taxon>
        <taxon>Pseudomonadota</taxon>
        <taxon>Gammaproteobacteria</taxon>
        <taxon>Enterobacterales</taxon>
        <taxon>Enterobacteriaceae</taxon>
        <taxon>Salmonella</taxon>
    </lineage>
</organism>